<dbReference type="EMBL" id="BAAAKJ010000257">
    <property type="protein sequence ID" value="GAA1403327.1"/>
    <property type="molecule type" value="Genomic_DNA"/>
</dbReference>
<sequence>MRMSAILDRLEEWRDYQSGEWVARCPAHDDGKPSLWINLKTSGMVGLACRAGCAFEDIVAGMGLLPRHLFNVDAEGLVAVAEARPEPVSPFLTAGLRVWLDSLPAGEDAGPAVAYAQKRFGISPAEQGRLGLRWWPGPQPCPEWVPASFVRYPRLVVPMHDWAGVARGAQGRDLSGRCPGRWISLANPEGFEWQRYGVFPGTDPAAPWVITEGMSDPLAIVADGYNAVGVRGAALLNNDPSTLDALAAGLAGRDVRVCGDNDRSGREFTRTILAALHEREVRARRLTLPAGFKDYAVWRETR</sequence>
<dbReference type="Pfam" id="PF13155">
    <property type="entry name" value="Toprim_2"/>
    <property type="match status" value="1"/>
</dbReference>
<keyword evidence="2" id="KW-1185">Reference proteome</keyword>
<name>A0ABN1YBL4_9ACTN</name>
<organism evidence="1 2">
    <name type="scientific">Kitasatospora putterlickiae</name>
    <dbReference type="NCBI Taxonomy" id="221725"/>
    <lineage>
        <taxon>Bacteria</taxon>
        <taxon>Bacillati</taxon>
        <taxon>Actinomycetota</taxon>
        <taxon>Actinomycetes</taxon>
        <taxon>Kitasatosporales</taxon>
        <taxon>Streptomycetaceae</taxon>
        <taxon>Kitasatospora</taxon>
    </lineage>
</organism>
<accession>A0ABN1YBL4</accession>
<dbReference type="CDD" id="cd01029">
    <property type="entry name" value="TOPRIM_primases"/>
    <property type="match status" value="1"/>
</dbReference>
<dbReference type="Gene3D" id="3.40.1360.10">
    <property type="match status" value="1"/>
</dbReference>
<evidence type="ECO:0000313" key="1">
    <source>
        <dbReference type="EMBL" id="GAA1403327.1"/>
    </source>
</evidence>
<dbReference type="InterPro" id="IPR034154">
    <property type="entry name" value="TOPRIM_DnaG/twinkle"/>
</dbReference>
<evidence type="ECO:0008006" key="3">
    <source>
        <dbReference type="Google" id="ProtNLM"/>
    </source>
</evidence>
<evidence type="ECO:0000313" key="2">
    <source>
        <dbReference type="Proteomes" id="UP001499863"/>
    </source>
</evidence>
<dbReference type="Proteomes" id="UP001499863">
    <property type="component" value="Unassembled WGS sequence"/>
</dbReference>
<comment type="caution">
    <text evidence="1">The sequence shown here is derived from an EMBL/GenBank/DDBJ whole genome shotgun (WGS) entry which is preliminary data.</text>
</comment>
<proteinExistence type="predicted"/>
<protein>
    <recommendedName>
        <fullName evidence="3">Toprim domain-containing protein</fullName>
    </recommendedName>
</protein>
<reference evidence="1 2" key="1">
    <citation type="journal article" date="2019" name="Int. J. Syst. Evol. Microbiol.">
        <title>The Global Catalogue of Microorganisms (GCM) 10K type strain sequencing project: providing services to taxonomists for standard genome sequencing and annotation.</title>
        <authorList>
            <consortium name="The Broad Institute Genomics Platform"/>
            <consortium name="The Broad Institute Genome Sequencing Center for Infectious Disease"/>
            <person name="Wu L."/>
            <person name="Ma J."/>
        </authorList>
    </citation>
    <scope>NUCLEOTIDE SEQUENCE [LARGE SCALE GENOMIC DNA]</scope>
    <source>
        <strain evidence="1 2">JCM 12393</strain>
    </source>
</reference>
<dbReference type="SUPFAM" id="SSF56731">
    <property type="entry name" value="DNA primase core"/>
    <property type="match status" value="1"/>
</dbReference>
<gene>
    <name evidence="1" type="ORF">GCM10009639_48010</name>
</gene>